<evidence type="ECO:0000313" key="2">
    <source>
        <dbReference type="Proteomes" id="UP001161276"/>
    </source>
</evidence>
<dbReference type="RefSeq" id="WP_280026854.1">
    <property type="nucleotide sequence ID" value="NZ_JAOCKG010000004.1"/>
</dbReference>
<dbReference type="EMBL" id="JAOCKG010000004">
    <property type="protein sequence ID" value="MDH2051135.1"/>
    <property type="molecule type" value="Genomic_DNA"/>
</dbReference>
<sequence length="438" mass="46178">MNNTTSFGFVTGLRAAEAAVIDLDFRSGDLPSSVVAPTRPGSSATYCDRERMHIAEPDTARVGFCHDTGMWGLVRDYASTNRVAYSQYSPSTWGASTAGAEISVAGAAPFLLDSESFALCRAGSGYVFPGRGTVSTIYPVDGYSVASIFIRPLSAAARPRLLLHNVAFGANQTVTYNPVSDAVEADATNAADTYIGMQKYPNGVRRIFVAAKAVAPTATYPPLMWPTGANGGDFLFGGMQLEWLGYPTSYIPTTGMVVTRLADRGLAAVIDPAMLHATQGTLIADVFHGPSLAADANGFAGLESDDTGTTNTENYSLLACSPGTTAGLADRRIRAYIRSAATPQQAPLAPGAAPSGARVILGSSWDSTTGAMVLAANYDGSVSYSSAVAPKLDVTKFNRMQLGAMYSSANRNMTGFIHRVRYFPRSMAMAELRQEVGL</sequence>
<dbReference type="Proteomes" id="UP001161276">
    <property type="component" value="Unassembled WGS sequence"/>
</dbReference>
<comment type="caution">
    <text evidence="1">The sequence shown here is derived from an EMBL/GenBank/DDBJ whole genome shotgun (WGS) entry which is preliminary data.</text>
</comment>
<organism evidence="1 2">
    <name type="scientific">Achromobacter marplatensis</name>
    <dbReference type="NCBI Taxonomy" id="470868"/>
    <lineage>
        <taxon>Bacteria</taxon>
        <taxon>Pseudomonadati</taxon>
        <taxon>Pseudomonadota</taxon>
        <taxon>Betaproteobacteria</taxon>
        <taxon>Burkholderiales</taxon>
        <taxon>Alcaligenaceae</taxon>
        <taxon>Achromobacter</taxon>
    </lineage>
</organism>
<evidence type="ECO:0000313" key="1">
    <source>
        <dbReference type="EMBL" id="MDH2051135.1"/>
    </source>
</evidence>
<accession>A0AA42W9P3</accession>
<name>A0AA42W9P3_9BURK</name>
<reference evidence="1" key="1">
    <citation type="submission" date="2022-09" db="EMBL/GenBank/DDBJ databases">
        <title>Intensive care unit water sources are persistently colonized with multi-drug resistant bacteria and are the site of extensive horizontal gene transfer of antibiotic resistance genes.</title>
        <authorList>
            <person name="Diorio-Toth L."/>
        </authorList>
    </citation>
    <scope>NUCLEOTIDE SEQUENCE</scope>
    <source>
        <strain evidence="1">GD03676</strain>
    </source>
</reference>
<dbReference type="AlphaFoldDB" id="A0AA42W9P3"/>
<gene>
    <name evidence="1" type="ORF">N5K24_12050</name>
</gene>
<proteinExistence type="predicted"/>
<protein>
    <submittedName>
        <fullName evidence="1">Uncharacterized protein</fullName>
    </submittedName>
</protein>